<evidence type="ECO:0000256" key="2">
    <source>
        <dbReference type="ARBA" id="ARBA00022722"/>
    </source>
</evidence>
<dbReference type="AlphaFoldDB" id="G4QA14"/>
<accession>G4QA14</accession>
<keyword evidence="9" id="KW-1185">Reference proteome</keyword>
<dbReference type="Proteomes" id="UP000009284">
    <property type="component" value="Chromosome"/>
</dbReference>
<feature type="binding site" evidence="7">
    <location>
        <position position="117"/>
    </location>
    <ligand>
        <name>Zn(2+)</name>
        <dbReference type="ChEBI" id="CHEBI:29105"/>
        <note>catalytic</note>
    </ligand>
</feature>
<dbReference type="KEGG" id="tas:TASI_1344"/>
<keyword evidence="2 7" id="KW-0540">Nuclease</keyword>
<dbReference type="eggNOG" id="COG0319">
    <property type="taxonomic scope" value="Bacteria"/>
</dbReference>
<keyword evidence="7" id="KW-0698">rRNA processing</keyword>
<protein>
    <recommendedName>
        <fullName evidence="7">Endoribonuclease YbeY</fullName>
        <ecNumber evidence="7">3.1.-.-</ecNumber>
    </recommendedName>
</protein>
<proteinExistence type="inferred from homology"/>
<dbReference type="InterPro" id="IPR002036">
    <property type="entry name" value="YbeY"/>
</dbReference>
<dbReference type="PANTHER" id="PTHR46986:SF1">
    <property type="entry name" value="ENDORIBONUCLEASE YBEY, CHLOROPLASTIC"/>
    <property type="match status" value="1"/>
</dbReference>
<feature type="binding site" evidence="7">
    <location>
        <position position="113"/>
    </location>
    <ligand>
        <name>Zn(2+)</name>
        <dbReference type="ChEBI" id="CHEBI:29105"/>
        <note>catalytic</note>
    </ligand>
</feature>
<comment type="subcellular location">
    <subcellularLocation>
        <location evidence="7">Cytoplasm</location>
    </subcellularLocation>
</comment>
<comment type="cofactor">
    <cofactor evidence="7">
        <name>Zn(2+)</name>
        <dbReference type="ChEBI" id="CHEBI:29105"/>
    </cofactor>
    <text evidence="7">Binds 1 zinc ion.</text>
</comment>
<dbReference type="SUPFAM" id="SSF55486">
    <property type="entry name" value="Metalloproteases ('zincins'), catalytic domain"/>
    <property type="match status" value="1"/>
</dbReference>
<keyword evidence="7" id="KW-0963">Cytoplasm</keyword>
<dbReference type="InterPro" id="IPR023091">
    <property type="entry name" value="MetalPrtase_cat_dom_sf_prd"/>
</dbReference>
<dbReference type="OrthoDB" id="9807740at2"/>
<evidence type="ECO:0000256" key="5">
    <source>
        <dbReference type="ARBA" id="ARBA00022801"/>
    </source>
</evidence>
<name>G4QA14_TAYAM</name>
<dbReference type="Pfam" id="PF02130">
    <property type="entry name" value="YbeY"/>
    <property type="match status" value="1"/>
</dbReference>
<evidence type="ECO:0000256" key="7">
    <source>
        <dbReference type="HAMAP-Rule" id="MF_00009"/>
    </source>
</evidence>
<keyword evidence="5 7" id="KW-0378">Hydrolase</keyword>
<evidence type="ECO:0000256" key="3">
    <source>
        <dbReference type="ARBA" id="ARBA00022723"/>
    </source>
</evidence>
<keyword evidence="7" id="KW-0690">Ribosome biogenesis</keyword>
<evidence type="ECO:0000256" key="4">
    <source>
        <dbReference type="ARBA" id="ARBA00022759"/>
    </source>
</evidence>
<dbReference type="HAMAP" id="MF_00009">
    <property type="entry name" value="Endoribonucl_YbeY"/>
    <property type="match status" value="1"/>
</dbReference>
<dbReference type="GO" id="GO:0008270">
    <property type="term" value="F:zinc ion binding"/>
    <property type="evidence" value="ECO:0007669"/>
    <property type="project" value="UniProtKB-UniRule"/>
</dbReference>
<dbReference type="RefSeq" id="WP_014111981.1">
    <property type="nucleotide sequence ID" value="NC_016043.1"/>
</dbReference>
<comment type="function">
    <text evidence="7">Single strand-specific metallo-endoribonuclease involved in late-stage 70S ribosome quality control and in maturation of the 3' terminus of the 16S rRNA.</text>
</comment>
<reference evidence="8 9" key="2">
    <citation type="journal article" date="2012" name="PLoS ONE">
        <title>Genomic characterization of the taylorella genus.</title>
        <authorList>
            <person name="Hebert L."/>
            <person name="Moumen B."/>
            <person name="Pons N."/>
            <person name="Duquesne F."/>
            <person name="Breuil M.F."/>
            <person name="Goux D."/>
            <person name="Batto J.M."/>
            <person name="Laugier C."/>
            <person name="Renault P."/>
            <person name="Petry S."/>
        </authorList>
    </citation>
    <scope>NUCLEOTIDE SEQUENCE [LARGE SCALE GENOMIC DNA]</scope>
    <source>
        <strain evidence="8 9">MCE3</strain>
    </source>
</reference>
<organism evidence="8 9">
    <name type="scientific">Taylorella asinigenitalis (strain MCE3)</name>
    <dbReference type="NCBI Taxonomy" id="1008459"/>
    <lineage>
        <taxon>Bacteria</taxon>
        <taxon>Pseudomonadati</taxon>
        <taxon>Pseudomonadota</taxon>
        <taxon>Betaproteobacteria</taxon>
        <taxon>Burkholderiales</taxon>
        <taxon>Alcaligenaceae</taxon>
        <taxon>Taylorella</taxon>
    </lineage>
</organism>
<dbReference type="EC" id="3.1.-.-" evidence="7"/>
<dbReference type="Gene3D" id="3.40.390.30">
    <property type="entry name" value="Metalloproteases ('zincins'), catalytic domain"/>
    <property type="match status" value="1"/>
</dbReference>
<evidence type="ECO:0000256" key="6">
    <source>
        <dbReference type="ARBA" id="ARBA00022833"/>
    </source>
</evidence>
<keyword evidence="4 7" id="KW-0255">Endonuclease</keyword>
<dbReference type="GO" id="GO:0006364">
    <property type="term" value="P:rRNA processing"/>
    <property type="evidence" value="ECO:0007669"/>
    <property type="project" value="UniProtKB-UniRule"/>
</dbReference>
<evidence type="ECO:0000256" key="1">
    <source>
        <dbReference type="ARBA" id="ARBA00010875"/>
    </source>
</evidence>
<evidence type="ECO:0000313" key="9">
    <source>
        <dbReference type="Proteomes" id="UP000009284"/>
    </source>
</evidence>
<keyword evidence="6 7" id="KW-0862">Zinc</keyword>
<gene>
    <name evidence="7" type="primary">ybeY</name>
    <name evidence="8" type="ordered locus">TASI_1344</name>
</gene>
<dbReference type="HOGENOM" id="CLU_106710_0_1_4"/>
<dbReference type="GO" id="GO:0005737">
    <property type="term" value="C:cytoplasm"/>
    <property type="evidence" value="ECO:0007669"/>
    <property type="project" value="UniProtKB-SubCell"/>
</dbReference>
<feature type="binding site" evidence="7">
    <location>
        <position position="123"/>
    </location>
    <ligand>
        <name>Zn(2+)</name>
        <dbReference type="ChEBI" id="CHEBI:29105"/>
        <note>catalytic</note>
    </ligand>
</feature>
<evidence type="ECO:0000313" key="8">
    <source>
        <dbReference type="EMBL" id="AEP37087.1"/>
    </source>
</evidence>
<dbReference type="NCBIfam" id="TIGR00043">
    <property type="entry name" value="rRNA maturation RNase YbeY"/>
    <property type="match status" value="1"/>
</dbReference>
<reference key="1">
    <citation type="submission" date="2011-09" db="EMBL/GenBank/DDBJ databases">
        <title>Genomic characterization of the Taylorella genus.</title>
        <authorList>
            <person name="Hebert L."/>
            <person name="Moumen B."/>
            <person name="Pons N."/>
            <person name="Duquesne F."/>
            <person name="Breuil M.-F."/>
            <person name="Goux D."/>
            <person name="Batto J.-M."/>
            <person name="Renault P."/>
            <person name="Laugier C."/>
            <person name="Petry S."/>
        </authorList>
    </citation>
    <scope>NUCLEOTIDE SEQUENCE</scope>
    <source>
        <strain>MCE3</strain>
    </source>
</reference>
<dbReference type="GO" id="GO:0004222">
    <property type="term" value="F:metalloendopeptidase activity"/>
    <property type="evidence" value="ECO:0007669"/>
    <property type="project" value="InterPro"/>
</dbReference>
<keyword evidence="3 7" id="KW-0479">Metal-binding</keyword>
<dbReference type="GO" id="GO:0004521">
    <property type="term" value="F:RNA endonuclease activity"/>
    <property type="evidence" value="ECO:0007669"/>
    <property type="project" value="UniProtKB-UniRule"/>
</dbReference>
<dbReference type="STRING" id="1008459.TASI_1344"/>
<sequence length="150" mass="17376">MLNLSVQYVVPFEELKRQTIRSWVLKALKKAHEYFEFESAQINLRFVDALEAQELNKTYRSKDYVPNILTFDYGVDALDVLRADIVICKEVLLREALEQGKTTTQHACHLVIHGVLHACGFDHIDEQMAMQMETLESELVMSFGFPHPYN</sequence>
<comment type="similarity">
    <text evidence="1 7">Belongs to the endoribonuclease YbeY family.</text>
</comment>
<dbReference type="PANTHER" id="PTHR46986">
    <property type="entry name" value="ENDORIBONUCLEASE YBEY, CHLOROPLASTIC"/>
    <property type="match status" value="1"/>
</dbReference>
<dbReference type="EMBL" id="CP003059">
    <property type="protein sequence ID" value="AEP37087.1"/>
    <property type="molecule type" value="Genomic_DNA"/>
</dbReference>